<sequence>MENFKLTRPSADVDSLLEKFRIEISSAVNEDRTNGRKITITSTRNDPDHTSDIDSQIKELEDIIQKLQNEITDLGRNADEYVPKDYSDSEKSYMTEENKEKAEVSDNKVASREDKGGAGVSETEQYNQVFPLFLQDVILPLSADNTPISTVVSELITVNADSSSDREQIDTVKQEVLTLSNELKDNAPKDNLHELINQLQTEISEKLETLNDIDIDDLPTP</sequence>
<accession>A0A9N9WKD4</accession>
<gene>
    <name evidence="2" type="ORF">DIATSA_LOCUS13403</name>
</gene>
<feature type="region of interest" description="Disordered" evidence="1">
    <location>
        <begin position="32"/>
        <end position="52"/>
    </location>
</feature>
<evidence type="ECO:0000313" key="3">
    <source>
        <dbReference type="Proteomes" id="UP001153714"/>
    </source>
</evidence>
<name>A0A9N9WKD4_9NEOP</name>
<organism evidence="2 3">
    <name type="scientific">Diatraea saccharalis</name>
    <name type="common">sugarcane borer</name>
    <dbReference type="NCBI Taxonomy" id="40085"/>
    <lineage>
        <taxon>Eukaryota</taxon>
        <taxon>Metazoa</taxon>
        <taxon>Ecdysozoa</taxon>
        <taxon>Arthropoda</taxon>
        <taxon>Hexapoda</taxon>
        <taxon>Insecta</taxon>
        <taxon>Pterygota</taxon>
        <taxon>Neoptera</taxon>
        <taxon>Endopterygota</taxon>
        <taxon>Lepidoptera</taxon>
        <taxon>Glossata</taxon>
        <taxon>Ditrysia</taxon>
        <taxon>Pyraloidea</taxon>
        <taxon>Crambidae</taxon>
        <taxon>Crambinae</taxon>
        <taxon>Diatraea</taxon>
    </lineage>
</organism>
<evidence type="ECO:0000313" key="2">
    <source>
        <dbReference type="EMBL" id="CAG9796197.1"/>
    </source>
</evidence>
<dbReference type="AlphaFoldDB" id="A0A9N9WKD4"/>
<reference evidence="2" key="1">
    <citation type="submission" date="2021-12" db="EMBL/GenBank/DDBJ databases">
        <authorList>
            <person name="King R."/>
        </authorList>
    </citation>
    <scope>NUCLEOTIDE SEQUENCE</scope>
</reference>
<dbReference type="Proteomes" id="UP001153714">
    <property type="component" value="Chromosome 8"/>
</dbReference>
<keyword evidence="3" id="KW-1185">Reference proteome</keyword>
<feature type="region of interest" description="Disordered" evidence="1">
    <location>
        <begin position="80"/>
        <end position="120"/>
    </location>
</feature>
<reference evidence="2" key="2">
    <citation type="submission" date="2022-10" db="EMBL/GenBank/DDBJ databases">
        <authorList>
            <consortium name="ENA_rothamsted_submissions"/>
            <consortium name="culmorum"/>
            <person name="King R."/>
        </authorList>
    </citation>
    <scope>NUCLEOTIDE SEQUENCE</scope>
</reference>
<dbReference type="OrthoDB" id="7429255at2759"/>
<feature type="compositionally biased region" description="Basic and acidic residues" evidence="1">
    <location>
        <begin position="80"/>
        <end position="116"/>
    </location>
</feature>
<evidence type="ECO:0000256" key="1">
    <source>
        <dbReference type="SAM" id="MobiDB-lite"/>
    </source>
</evidence>
<proteinExistence type="predicted"/>
<protein>
    <submittedName>
        <fullName evidence="2">Uncharacterized protein</fullName>
    </submittedName>
</protein>
<dbReference type="EMBL" id="OU893339">
    <property type="protein sequence ID" value="CAG9796197.1"/>
    <property type="molecule type" value="Genomic_DNA"/>
</dbReference>